<dbReference type="InterPro" id="IPR029063">
    <property type="entry name" value="SAM-dependent_MTases_sf"/>
</dbReference>
<dbReference type="GO" id="GO:0008757">
    <property type="term" value="F:S-adenosylmethionine-dependent methyltransferase activity"/>
    <property type="evidence" value="ECO:0007669"/>
    <property type="project" value="InterPro"/>
</dbReference>
<keyword evidence="2" id="KW-0489">Methyltransferase</keyword>
<dbReference type="Gene3D" id="3.40.50.150">
    <property type="entry name" value="Vaccinia Virus protein VP39"/>
    <property type="match status" value="1"/>
</dbReference>
<feature type="domain" description="Methyltransferase type 11" evidence="1">
    <location>
        <begin position="23"/>
        <end position="117"/>
    </location>
</feature>
<name>A0A917FBB8_9PROT</name>
<keyword evidence="2" id="KW-0830">Ubiquinone</keyword>
<dbReference type="PANTHER" id="PTHR43591">
    <property type="entry name" value="METHYLTRANSFERASE"/>
    <property type="match status" value="1"/>
</dbReference>
<dbReference type="Proteomes" id="UP000632498">
    <property type="component" value="Unassembled WGS sequence"/>
</dbReference>
<dbReference type="EMBL" id="BMHV01000011">
    <property type="protein sequence ID" value="GGF64676.1"/>
    <property type="molecule type" value="Genomic_DNA"/>
</dbReference>
<dbReference type="RefSeq" id="WP_229734293.1">
    <property type="nucleotide sequence ID" value="NZ_BMHV01000011.1"/>
</dbReference>
<sequence>MMQTKKNADVLKENIQLKGKNVLDVGSGEGHLSRMMAKQGAHVIGIECSPRQMKKALSYDCVRDEKFIDAVGQDLPFEDASMDVVVFFNSLHHIPVDEQFNALKEAVRVLRPGGFVYVSEPMAEGPHFELLKPIDDETYVRAKAYEALNRYEELGLKWVKEETYNHPVRRQNFEELRDKLTGPNPERDAIFEQQDAELRAAFAHYGVQKEDGCTYFDQPTRMNLLQKPA</sequence>
<dbReference type="InterPro" id="IPR013216">
    <property type="entry name" value="Methyltransf_11"/>
</dbReference>
<comment type="caution">
    <text evidence="2">The sequence shown here is derived from an EMBL/GenBank/DDBJ whole genome shotgun (WGS) entry which is preliminary data.</text>
</comment>
<dbReference type="SUPFAM" id="SSF53335">
    <property type="entry name" value="S-adenosyl-L-methionine-dependent methyltransferases"/>
    <property type="match status" value="1"/>
</dbReference>
<proteinExistence type="predicted"/>
<dbReference type="CDD" id="cd02440">
    <property type="entry name" value="AdoMet_MTases"/>
    <property type="match status" value="1"/>
</dbReference>
<accession>A0A917FBB8</accession>
<dbReference type="AlphaFoldDB" id="A0A917FBB8"/>
<keyword evidence="3" id="KW-1185">Reference proteome</keyword>
<dbReference type="GO" id="GO:0032259">
    <property type="term" value="P:methylation"/>
    <property type="evidence" value="ECO:0007669"/>
    <property type="project" value="UniProtKB-KW"/>
</dbReference>
<reference evidence="2" key="1">
    <citation type="journal article" date="2014" name="Int. J. Syst. Evol. Microbiol.">
        <title>Complete genome sequence of Corynebacterium casei LMG S-19264T (=DSM 44701T), isolated from a smear-ripened cheese.</title>
        <authorList>
            <consortium name="US DOE Joint Genome Institute (JGI-PGF)"/>
            <person name="Walter F."/>
            <person name="Albersmeier A."/>
            <person name="Kalinowski J."/>
            <person name="Ruckert C."/>
        </authorList>
    </citation>
    <scope>NUCLEOTIDE SEQUENCE</scope>
    <source>
        <strain evidence="2">CGMCC 1.15254</strain>
    </source>
</reference>
<organism evidence="2 3">
    <name type="scientific">Terasakiella brassicae</name>
    <dbReference type="NCBI Taxonomy" id="1634917"/>
    <lineage>
        <taxon>Bacteria</taxon>
        <taxon>Pseudomonadati</taxon>
        <taxon>Pseudomonadota</taxon>
        <taxon>Alphaproteobacteria</taxon>
        <taxon>Rhodospirillales</taxon>
        <taxon>Terasakiellaceae</taxon>
        <taxon>Terasakiella</taxon>
    </lineage>
</organism>
<evidence type="ECO:0000313" key="3">
    <source>
        <dbReference type="Proteomes" id="UP000632498"/>
    </source>
</evidence>
<protein>
    <submittedName>
        <fullName evidence="2">Ubiquinone/menaquinone biosynthesis methyltransferase</fullName>
    </submittedName>
</protein>
<evidence type="ECO:0000259" key="1">
    <source>
        <dbReference type="Pfam" id="PF08241"/>
    </source>
</evidence>
<dbReference type="Pfam" id="PF08241">
    <property type="entry name" value="Methyltransf_11"/>
    <property type="match status" value="1"/>
</dbReference>
<keyword evidence="2" id="KW-0808">Transferase</keyword>
<gene>
    <name evidence="2" type="ORF">GCM10011332_18410</name>
</gene>
<evidence type="ECO:0000313" key="2">
    <source>
        <dbReference type="EMBL" id="GGF64676.1"/>
    </source>
</evidence>
<reference evidence="2" key="2">
    <citation type="submission" date="2020-09" db="EMBL/GenBank/DDBJ databases">
        <authorList>
            <person name="Sun Q."/>
            <person name="Zhou Y."/>
        </authorList>
    </citation>
    <scope>NUCLEOTIDE SEQUENCE</scope>
    <source>
        <strain evidence="2">CGMCC 1.15254</strain>
    </source>
</reference>